<dbReference type="Gene3D" id="3.40.50.11660">
    <property type="entry name" value="Glycosyl transferase family 10, C-terminal domain"/>
    <property type="match status" value="1"/>
</dbReference>
<evidence type="ECO:0000313" key="1">
    <source>
        <dbReference type="EMBL" id="SEH85819.1"/>
    </source>
</evidence>
<dbReference type="AlphaFoldDB" id="A0A1C7PG94"/>
<reference evidence="2" key="1">
    <citation type="submission" date="2016-09" db="EMBL/GenBank/DDBJ databases">
        <authorList>
            <person name="Koehorst J."/>
        </authorList>
    </citation>
    <scope>NUCLEOTIDE SEQUENCE [LARGE SCALE GENOMIC DNA]</scope>
</reference>
<proteinExistence type="predicted"/>
<dbReference type="OrthoDB" id="9791032at2"/>
<dbReference type="InterPro" id="IPR038577">
    <property type="entry name" value="GT10-like_C_sf"/>
</dbReference>
<evidence type="ECO:0000313" key="2">
    <source>
        <dbReference type="Proteomes" id="UP000176204"/>
    </source>
</evidence>
<accession>A0A1C7PG94</accession>
<name>A0A1C7PG94_9BACT</name>
<protein>
    <submittedName>
        <fullName evidence="1">Glycosyltransferase family 10 (Fucosyltransferase) c-term</fullName>
    </submittedName>
</protein>
<organism evidence="1 2">
    <name type="scientific">Akkermansia glycaniphila</name>
    <dbReference type="NCBI Taxonomy" id="1679444"/>
    <lineage>
        <taxon>Bacteria</taxon>
        <taxon>Pseudomonadati</taxon>
        <taxon>Verrucomicrobiota</taxon>
        <taxon>Verrucomicrobiia</taxon>
        <taxon>Verrucomicrobiales</taxon>
        <taxon>Akkermansiaceae</taxon>
        <taxon>Akkermansia</taxon>
    </lineage>
</organism>
<keyword evidence="1" id="KW-0328">Glycosyltransferase</keyword>
<dbReference type="EMBL" id="LT629973">
    <property type="protein sequence ID" value="SEH85819.1"/>
    <property type="molecule type" value="Genomic_DNA"/>
</dbReference>
<sequence length="335" mass="38539">MKDTPTRIKIIRKGIEREHPETFAWDDLLFITDASCTEYDWLIVYDEFPKGSTGTILQGSERLACPRERTILITVEPPNIKIYSTPYVRQFGYVLTTHPARLMKHPGHRIGKGCLRWFYEKDWAAMDAQTDFPKPETVSVVCSSKQQKRTRHFDRYSLVRYLADHMPELQWFGHGVKPIRSKNEALDDFKYHIAIENYIADGHWTEKPADVLLSAALPFYAGDPKITEVLPPGSIIPIPLDNPPEALRIIREAIAAGEYEKRLPAILEARRLILHKYNMWAQVAEIIARHKDAPGSAPGFTLKGRHRLRRNPLNAIREGWDILRYKAGKLFGAFQ</sequence>
<dbReference type="STRING" id="1679444.PYTT_1255"/>
<dbReference type="GO" id="GO:0016757">
    <property type="term" value="F:glycosyltransferase activity"/>
    <property type="evidence" value="ECO:0007669"/>
    <property type="project" value="UniProtKB-KW"/>
</dbReference>
<dbReference type="KEGG" id="agl:PYTT_1255"/>
<keyword evidence="2" id="KW-1185">Reference proteome</keyword>
<dbReference type="RefSeq" id="WP_067775598.1">
    <property type="nucleotide sequence ID" value="NZ_LIGX01000022.1"/>
</dbReference>
<dbReference type="SUPFAM" id="SSF53756">
    <property type="entry name" value="UDP-Glycosyltransferase/glycogen phosphorylase"/>
    <property type="match status" value="1"/>
</dbReference>
<dbReference type="Proteomes" id="UP000176204">
    <property type="component" value="Chromosome I"/>
</dbReference>
<gene>
    <name evidence="1" type="ORF">PYTT_1255</name>
</gene>
<keyword evidence="1" id="KW-0808">Transferase</keyword>